<evidence type="ECO:0000256" key="1">
    <source>
        <dbReference type="SAM" id="Phobius"/>
    </source>
</evidence>
<keyword evidence="3" id="KW-1185">Reference proteome</keyword>
<dbReference type="AlphaFoldDB" id="A0A2V5HIX1"/>
<sequence length="670" mass="72623">MSAALYTYTGVWINWSEGAIRGATLTLSQTNSGILSAFLAILVSLAGSLFWSILSFTLHQTGTTAPDRRRDALHYQRQVILRNKGAAAAAWALLTLPFETGRTASKFRAVGRSLPLALLPILVLILFGVSGLFTSYITKAAGKSTLIIGPGCGGYSFNATDVTVSNTKGLQDTYDAATYVRRCYQEDANELDCSTYIRPSLPFTTNPNASCPYEPDLCADGGNAALQMDTGLLDSHEDFGINAPPHNRIKYRRVTTCAPVKHGSGLGSVQNDSTWGQIVYINAGYQYYMGEPYLNYTFSYTPIPSVDGVGYTLSAVFAKSDPSGLLNGLESWKPTAAINQTDADITMMMLNQNNINYLQPSYDPWMTALEQQNYSIEGTNVTSSMWTKSYEVNLLVCTDQYQICNPNRPGPDGCTKLGGILSTSLSTFTIDPTKFLGFNVYQIATIGRFVSGNNDRSMYSNVNGRGGAALNASSIAYSNIQFYIPPTQWQTEVTTWFATSLAKEQAWAVEWATAPKNFPATSLLDQSSVGWNVTAPLSSYARVQCTNQLVHNAAGYANFSVLGLALTVGVCGLIIIVGLSVDSVVGWLRGNGRWRYMREQWAVEETLSLHRAAYMGLGMWRGDDPEGMVPSSVGLELGKGVPGHMAGGNEGEDVGMRMKDGYAVVGHEVS</sequence>
<protein>
    <submittedName>
        <fullName evidence="2">Uncharacterized protein</fullName>
    </submittedName>
</protein>
<dbReference type="OMA" id="WTNWSHG"/>
<reference evidence="2 3" key="1">
    <citation type="submission" date="2018-02" db="EMBL/GenBank/DDBJ databases">
        <title>The genomes of Aspergillus section Nigri reveals drivers in fungal speciation.</title>
        <authorList>
            <consortium name="DOE Joint Genome Institute"/>
            <person name="Vesth T.C."/>
            <person name="Nybo J."/>
            <person name="Theobald S."/>
            <person name="Brandl J."/>
            <person name="Frisvad J.C."/>
            <person name="Nielsen K.F."/>
            <person name="Lyhne E.K."/>
            <person name="Kogle M.E."/>
            <person name="Kuo A."/>
            <person name="Riley R."/>
            <person name="Clum A."/>
            <person name="Nolan M."/>
            <person name="Lipzen A."/>
            <person name="Salamov A."/>
            <person name="Henrissat B."/>
            <person name="Wiebenga A."/>
            <person name="De vries R.P."/>
            <person name="Grigoriev I.V."/>
            <person name="Mortensen U.H."/>
            <person name="Andersen M.R."/>
            <person name="Baker S.E."/>
        </authorList>
    </citation>
    <scope>NUCLEOTIDE SEQUENCE [LARGE SCALE GENOMIC DNA]</scope>
    <source>
        <strain evidence="2 3">CBS 115571</strain>
    </source>
</reference>
<gene>
    <name evidence="2" type="ORF">BO99DRAFT_428017</name>
</gene>
<feature type="transmembrane region" description="Helical" evidence="1">
    <location>
        <begin position="116"/>
        <end position="137"/>
    </location>
</feature>
<accession>A0A2V5HIX1</accession>
<feature type="transmembrane region" description="Helical" evidence="1">
    <location>
        <begin position="561"/>
        <end position="588"/>
    </location>
</feature>
<evidence type="ECO:0000313" key="3">
    <source>
        <dbReference type="Proteomes" id="UP000249829"/>
    </source>
</evidence>
<feature type="transmembrane region" description="Helical" evidence="1">
    <location>
        <begin position="34"/>
        <end position="58"/>
    </location>
</feature>
<keyword evidence="1" id="KW-1133">Transmembrane helix</keyword>
<dbReference type="EMBL" id="KZ825102">
    <property type="protein sequence ID" value="PYI24375.1"/>
    <property type="molecule type" value="Genomic_DNA"/>
</dbReference>
<name>A0A2V5HIX1_ASPV1</name>
<keyword evidence="1" id="KW-0812">Transmembrane</keyword>
<dbReference type="Proteomes" id="UP000249829">
    <property type="component" value="Unassembled WGS sequence"/>
</dbReference>
<proteinExistence type="predicted"/>
<keyword evidence="1" id="KW-0472">Membrane</keyword>
<organism evidence="2 3">
    <name type="scientific">Aspergillus violaceofuscus (strain CBS 115571)</name>
    <dbReference type="NCBI Taxonomy" id="1450538"/>
    <lineage>
        <taxon>Eukaryota</taxon>
        <taxon>Fungi</taxon>
        <taxon>Dikarya</taxon>
        <taxon>Ascomycota</taxon>
        <taxon>Pezizomycotina</taxon>
        <taxon>Eurotiomycetes</taxon>
        <taxon>Eurotiomycetidae</taxon>
        <taxon>Eurotiales</taxon>
        <taxon>Aspergillaceae</taxon>
        <taxon>Aspergillus</taxon>
    </lineage>
</organism>
<evidence type="ECO:0000313" key="2">
    <source>
        <dbReference type="EMBL" id="PYI24375.1"/>
    </source>
</evidence>